<evidence type="ECO:0000256" key="3">
    <source>
        <dbReference type="ARBA" id="ARBA00022857"/>
    </source>
</evidence>
<dbReference type="Pfam" id="PF03447">
    <property type="entry name" value="NAD_binding_3"/>
    <property type="match status" value="1"/>
</dbReference>
<feature type="domain" description="Aspartate dehydrogenase" evidence="7">
    <location>
        <begin position="160"/>
        <end position="247"/>
    </location>
</feature>
<evidence type="ECO:0000256" key="2">
    <source>
        <dbReference type="ARBA" id="ARBA00022642"/>
    </source>
</evidence>
<evidence type="ECO:0000313" key="9">
    <source>
        <dbReference type="EMBL" id="RGP36486.1"/>
    </source>
</evidence>
<dbReference type="AlphaFoldDB" id="A0A411Z0A4"/>
<dbReference type="EMBL" id="QWEY01000008">
    <property type="protein sequence ID" value="RGP36486.1"/>
    <property type="molecule type" value="Genomic_DNA"/>
</dbReference>
<dbReference type="Proteomes" id="UP000284547">
    <property type="component" value="Unassembled WGS sequence"/>
</dbReference>
<evidence type="ECO:0000259" key="8">
    <source>
        <dbReference type="Pfam" id="PF03447"/>
    </source>
</evidence>
<keyword evidence="3 6" id="KW-0521">NADP</keyword>
<dbReference type="PANTHER" id="PTHR31873">
    <property type="entry name" value="L-ASPARTATE DEHYDROGENASE-RELATED"/>
    <property type="match status" value="1"/>
</dbReference>
<dbReference type="UniPathway" id="UPA00253">
    <property type="reaction ID" value="UER00456"/>
</dbReference>
<dbReference type="InterPro" id="IPR005106">
    <property type="entry name" value="Asp/hSer_DH_NAD-bd"/>
</dbReference>
<dbReference type="InterPro" id="IPR002811">
    <property type="entry name" value="Asp_DH"/>
</dbReference>
<dbReference type="EC" id="1.4.1.21" evidence="6"/>
<protein>
    <recommendedName>
        <fullName evidence="6">L-aspartate dehydrogenase</fullName>
        <ecNumber evidence="6">1.4.1.21</ecNumber>
    </recommendedName>
</protein>
<dbReference type="Gene3D" id="3.40.50.720">
    <property type="entry name" value="NAD(P)-binding Rossmann-like Domain"/>
    <property type="match status" value="1"/>
</dbReference>
<name>A0A411Z0A4_9RHOB</name>
<dbReference type="RefSeq" id="WP_118153820.1">
    <property type="nucleotide sequence ID" value="NZ_QWEY01000008.1"/>
</dbReference>
<evidence type="ECO:0000313" key="10">
    <source>
        <dbReference type="Proteomes" id="UP000284547"/>
    </source>
</evidence>
<dbReference type="InterPro" id="IPR020626">
    <property type="entry name" value="Asp_DH_prok"/>
</dbReference>
<feature type="active site" evidence="6">
    <location>
        <position position="212"/>
    </location>
</feature>
<evidence type="ECO:0000256" key="6">
    <source>
        <dbReference type="HAMAP-Rule" id="MF_01265"/>
    </source>
</evidence>
<dbReference type="Pfam" id="PF01958">
    <property type="entry name" value="Asp_DH_C"/>
    <property type="match status" value="1"/>
</dbReference>
<dbReference type="SUPFAM" id="SSF51735">
    <property type="entry name" value="NAD(P)-binding Rossmann-fold domains"/>
    <property type="match status" value="1"/>
</dbReference>
<accession>A0A411Z0A4</accession>
<feature type="binding site" evidence="6">
    <location>
        <position position="182"/>
    </location>
    <ligand>
        <name>NAD(+)</name>
        <dbReference type="ChEBI" id="CHEBI:57540"/>
    </ligand>
</feature>
<organism evidence="9 10">
    <name type="scientific">Pseudotabrizicola alkalilacus</name>
    <dbReference type="NCBI Taxonomy" id="2305252"/>
    <lineage>
        <taxon>Bacteria</taxon>
        <taxon>Pseudomonadati</taxon>
        <taxon>Pseudomonadota</taxon>
        <taxon>Alphaproteobacteria</taxon>
        <taxon>Rhodobacterales</taxon>
        <taxon>Paracoccaceae</taxon>
        <taxon>Pseudotabrizicola</taxon>
    </lineage>
</organism>
<dbReference type="SUPFAM" id="SSF55347">
    <property type="entry name" value="Glyceraldehyde-3-phosphate dehydrogenase-like, C-terminal domain"/>
    <property type="match status" value="1"/>
</dbReference>
<evidence type="ECO:0000256" key="4">
    <source>
        <dbReference type="ARBA" id="ARBA00023002"/>
    </source>
</evidence>
<dbReference type="InterPro" id="IPR036291">
    <property type="entry name" value="NAD(P)-bd_dom_sf"/>
</dbReference>
<sequence length="259" mass="26937">MRLVLIGWGAIGSEIARLLAARRSAVQIVAVAVRDAGRDLPFPLITAPTELPAHTPDLVVEVAGRAAVLPWGQAALAAGADFAPASTSAFAEDGALEALLHLARAHNRQILIPPGALGGMDALSAAARLPLAQVTHDITKPALAWAGTEAETLCDLASLTAPHCFFEGPAREAGRRFPQNANVAMITALAGVGPEATIIRMIADPAATGNRHRIVANGDFGRMEITLDNLALPHNPKSSALTALSLVRLIENRATPLVI</sequence>
<comment type="miscellaneous">
    <text evidence="6">The iminoaspartate product is unstable in aqueous solution and can decompose to oxaloacetate and ammonia.</text>
</comment>
<comment type="caution">
    <text evidence="9">The sequence shown here is derived from an EMBL/GenBank/DDBJ whole genome shotgun (WGS) entry which is preliminary data.</text>
</comment>
<gene>
    <name evidence="6" type="primary">nadX</name>
    <name evidence="9" type="ORF">D1012_14955</name>
</gene>
<feature type="domain" description="Aspartate/homoserine dehydrogenase NAD-binding" evidence="8">
    <location>
        <begin position="7"/>
        <end position="113"/>
    </location>
</feature>
<feature type="binding site" evidence="6">
    <location>
        <position position="116"/>
    </location>
    <ligand>
        <name>NAD(+)</name>
        <dbReference type="ChEBI" id="CHEBI:57540"/>
    </ligand>
</feature>
<evidence type="ECO:0000256" key="5">
    <source>
        <dbReference type="ARBA" id="ARBA00023027"/>
    </source>
</evidence>
<comment type="similarity">
    <text evidence="1 6">Belongs to the L-aspartate dehydrogenase family.</text>
</comment>
<evidence type="ECO:0000256" key="1">
    <source>
        <dbReference type="ARBA" id="ARBA00008331"/>
    </source>
</evidence>
<dbReference type="PIRSF" id="PIRSF005227">
    <property type="entry name" value="Asp_dh_NAD_syn"/>
    <property type="match status" value="1"/>
</dbReference>
<keyword evidence="2 6" id="KW-0662">Pyridine nucleotide biosynthesis</keyword>
<dbReference type="GO" id="GO:0051287">
    <property type="term" value="F:NAD binding"/>
    <property type="evidence" value="ECO:0007669"/>
    <property type="project" value="UniProtKB-UniRule"/>
</dbReference>
<dbReference type="OrthoDB" id="8456681at2"/>
<dbReference type="InterPro" id="IPR011182">
    <property type="entry name" value="L-Asp_DH"/>
</dbReference>
<comment type="catalytic activity">
    <reaction evidence="6">
        <text>L-aspartate + NAD(+) + H2O = oxaloacetate + NH4(+) + NADH + H(+)</text>
        <dbReference type="Rhea" id="RHEA:11788"/>
        <dbReference type="ChEBI" id="CHEBI:15377"/>
        <dbReference type="ChEBI" id="CHEBI:15378"/>
        <dbReference type="ChEBI" id="CHEBI:16452"/>
        <dbReference type="ChEBI" id="CHEBI:28938"/>
        <dbReference type="ChEBI" id="CHEBI:29991"/>
        <dbReference type="ChEBI" id="CHEBI:57540"/>
        <dbReference type="ChEBI" id="CHEBI:57945"/>
        <dbReference type="EC" id="1.4.1.21"/>
    </reaction>
</comment>
<evidence type="ECO:0000259" key="7">
    <source>
        <dbReference type="Pfam" id="PF01958"/>
    </source>
</evidence>
<keyword evidence="10" id="KW-1185">Reference proteome</keyword>
<comment type="pathway">
    <text evidence="6">Cofactor biosynthesis; NAD(+) biosynthesis; iminoaspartate from L-aspartate (dehydrogenase route): step 1/1.</text>
</comment>
<reference evidence="9 10" key="1">
    <citation type="submission" date="2018-08" db="EMBL/GenBank/DDBJ databases">
        <title>Flavobacterium tibetense sp. nov., isolated from a wetland YonghuCo on Tibetan Plateau.</title>
        <authorList>
            <person name="Phurbu D."/>
            <person name="Lu H."/>
            <person name="Xing P."/>
        </authorList>
    </citation>
    <scope>NUCLEOTIDE SEQUENCE [LARGE SCALE GENOMIC DNA]</scope>
    <source>
        <strain evidence="9 10">DJC</strain>
    </source>
</reference>
<dbReference type="HAMAP" id="MF_01265">
    <property type="entry name" value="NadX"/>
    <property type="match status" value="1"/>
</dbReference>
<comment type="function">
    <text evidence="6">Specifically catalyzes the NAD or NADP-dependent dehydrogenation of L-aspartate to iminoaspartate.</text>
</comment>
<proteinExistence type="inferred from homology"/>
<keyword evidence="5 6" id="KW-0520">NAD</keyword>
<dbReference type="PANTHER" id="PTHR31873:SF6">
    <property type="entry name" value="ASPARTATE DEHYDROGENASE DOMAIN-CONTAINING PROTEIN"/>
    <property type="match status" value="1"/>
</dbReference>
<dbReference type="GO" id="GO:0009435">
    <property type="term" value="P:NAD+ biosynthetic process"/>
    <property type="evidence" value="ECO:0007669"/>
    <property type="project" value="UniProtKB-UniRule"/>
</dbReference>
<dbReference type="NCBIfam" id="NF009828">
    <property type="entry name" value="PRK13303.1-3"/>
    <property type="match status" value="1"/>
</dbReference>
<dbReference type="GO" id="GO:0033735">
    <property type="term" value="F:aspartate dehydrogenase [NAD(P)+] activity"/>
    <property type="evidence" value="ECO:0007669"/>
    <property type="project" value="UniProtKB-EC"/>
</dbReference>
<keyword evidence="4 6" id="KW-0560">Oxidoreductase</keyword>
<comment type="catalytic activity">
    <reaction evidence="6">
        <text>L-aspartate + NADP(+) + H2O = oxaloacetate + NH4(+) + NADPH + H(+)</text>
        <dbReference type="Rhea" id="RHEA:11784"/>
        <dbReference type="ChEBI" id="CHEBI:15377"/>
        <dbReference type="ChEBI" id="CHEBI:15378"/>
        <dbReference type="ChEBI" id="CHEBI:16452"/>
        <dbReference type="ChEBI" id="CHEBI:28938"/>
        <dbReference type="ChEBI" id="CHEBI:29991"/>
        <dbReference type="ChEBI" id="CHEBI:57783"/>
        <dbReference type="ChEBI" id="CHEBI:58349"/>
        <dbReference type="EC" id="1.4.1.21"/>
    </reaction>
</comment>
<dbReference type="Gene3D" id="3.30.360.10">
    <property type="entry name" value="Dihydrodipicolinate Reductase, domain 2"/>
    <property type="match status" value="1"/>
</dbReference>
<dbReference type="GO" id="GO:0016639">
    <property type="term" value="F:oxidoreductase activity, acting on the CH-NH2 group of donors, NAD or NADP as acceptor"/>
    <property type="evidence" value="ECO:0007669"/>
    <property type="project" value="UniProtKB-UniRule"/>
</dbReference>
<dbReference type="GO" id="GO:0050661">
    <property type="term" value="F:NADP binding"/>
    <property type="evidence" value="ECO:0007669"/>
    <property type="project" value="UniProtKB-UniRule"/>
</dbReference>